<dbReference type="Proteomes" id="UP000232806">
    <property type="component" value="Chromosome"/>
</dbReference>
<reference evidence="1 2" key="1">
    <citation type="submission" date="2016-10" db="EMBL/GenBank/DDBJ databases">
        <title>Comparative genomics between deep and shallow subseafloor isolates.</title>
        <authorList>
            <person name="Ishii S."/>
            <person name="Miller J.R."/>
            <person name="Sutton G."/>
            <person name="Suzuki S."/>
            <person name="Methe B."/>
            <person name="Inagaki F."/>
            <person name="Imachi H."/>
        </authorList>
    </citation>
    <scope>NUCLEOTIDE SEQUENCE [LARGE SCALE GENOMIC DNA]</scope>
    <source>
        <strain evidence="1 2">MO-MB1</strain>
    </source>
</reference>
<protein>
    <submittedName>
        <fullName evidence="1">Uncharacterized protein</fullName>
    </submittedName>
</protein>
<organism evidence="1 2">
    <name type="scientific">Methanobacterium subterraneum</name>
    <dbReference type="NCBI Taxonomy" id="59277"/>
    <lineage>
        <taxon>Archaea</taxon>
        <taxon>Methanobacteriati</taxon>
        <taxon>Methanobacteriota</taxon>
        <taxon>Methanomada group</taxon>
        <taxon>Methanobacteria</taxon>
        <taxon>Methanobacteriales</taxon>
        <taxon>Methanobacteriaceae</taxon>
        <taxon>Methanobacterium</taxon>
    </lineage>
</organism>
<evidence type="ECO:0000313" key="1">
    <source>
        <dbReference type="EMBL" id="AUB56270.1"/>
    </source>
</evidence>
<evidence type="ECO:0000313" key="2">
    <source>
        <dbReference type="Proteomes" id="UP000232806"/>
    </source>
</evidence>
<gene>
    <name evidence="1" type="ORF">BK007_09760</name>
</gene>
<dbReference type="GeneID" id="35121888"/>
<dbReference type="RefSeq" id="WP_100906245.1">
    <property type="nucleotide sequence ID" value="NZ_CP017766.1"/>
</dbReference>
<dbReference type="EMBL" id="CP017766">
    <property type="protein sequence ID" value="AUB56270.1"/>
    <property type="molecule type" value="Genomic_DNA"/>
</dbReference>
<proteinExistence type="predicted"/>
<dbReference type="AlphaFoldDB" id="A0A2H4VDZ6"/>
<name>A0A2H4VDZ6_9EURY</name>
<dbReference type="OrthoDB" id="67686at2157"/>
<sequence>MLDFGLTEYGDMEDYNTKFLNELSPGNEICGEIVVGEFKKVPMGKREVAEFYVIITNRENRTKWVSEFTTPYYPETDNIYGENGGLFYTFIDSLNHVVNKTPLNWQDNYSVNFSQFRKTVNESLSSVKVKAVPPVNPDARTVNLQVTDAVVKTESEKNKSLTIYDLAQKDPIILMAYANLRNKGDRITVKNITFELRSSLDDGVITKNAFQNALVELNQLEPSVDHQ</sequence>
<accession>A0A2H4VDZ6</accession>